<dbReference type="PROSITE" id="PS50943">
    <property type="entry name" value="HTH_CROC1"/>
    <property type="match status" value="1"/>
</dbReference>
<dbReference type="Proteomes" id="UP001589692">
    <property type="component" value="Unassembled WGS sequence"/>
</dbReference>
<gene>
    <name evidence="3" type="ORF">ACFFP0_19250</name>
</gene>
<evidence type="ECO:0000259" key="2">
    <source>
        <dbReference type="PROSITE" id="PS50943"/>
    </source>
</evidence>
<dbReference type="InterPro" id="IPR010982">
    <property type="entry name" value="Lambda_DNA-bd_dom_sf"/>
</dbReference>
<dbReference type="CDD" id="cd00093">
    <property type="entry name" value="HTH_XRE"/>
    <property type="match status" value="1"/>
</dbReference>
<dbReference type="PANTHER" id="PTHR36924">
    <property type="entry name" value="ANTITOXIN HIGA-1"/>
    <property type="match status" value="1"/>
</dbReference>
<evidence type="ECO:0000256" key="1">
    <source>
        <dbReference type="ARBA" id="ARBA00023125"/>
    </source>
</evidence>
<reference evidence="3 4" key="1">
    <citation type="submission" date="2024-09" db="EMBL/GenBank/DDBJ databases">
        <authorList>
            <person name="Sun Q."/>
            <person name="Mori K."/>
        </authorList>
    </citation>
    <scope>NUCLEOTIDE SEQUENCE [LARGE SCALE GENOMIC DNA]</scope>
    <source>
        <strain evidence="3 4">TBRC 4938</strain>
    </source>
</reference>
<proteinExistence type="predicted"/>
<dbReference type="EMBL" id="JBHMAA010000023">
    <property type="protein sequence ID" value="MFB9950990.1"/>
    <property type="molecule type" value="Genomic_DNA"/>
</dbReference>
<feature type="domain" description="HTH cro/C1-type" evidence="2">
    <location>
        <begin position="22"/>
        <end position="69"/>
    </location>
</feature>
<organism evidence="3 4">
    <name type="scientific">Rhizobium puerariae</name>
    <dbReference type="NCBI Taxonomy" id="1585791"/>
    <lineage>
        <taxon>Bacteria</taxon>
        <taxon>Pseudomonadati</taxon>
        <taxon>Pseudomonadota</taxon>
        <taxon>Alphaproteobacteria</taxon>
        <taxon>Hyphomicrobiales</taxon>
        <taxon>Rhizobiaceae</taxon>
        <taxon>Rhizobium/Agrobacterium group</taxon>
        <taxon>Rhizobium</taxon>
    </lineage>
</organism>
<keyword evidence="1" id="KW-0238">DNA-binding</keyword>
<dbReference type="Pfam" id="PF01381">
    <property type="entry name" value="HTH_3"/>
    <property type="match status" value="1"/>
</dbReference>
<keyword evidence="4" id="KW-1185">Reference proteome</keyword>
<dbReference type="PANTHER" id="PTHR36924:SF1">
    <property type="entry name" value="ANTITOXIN HIGA-1"/>
    <property type="match status" value="1"/>
</dbReference>
<accession>A0ABV6AK53</accession>
<name>A0ABV6AK53_9HYPH</name>
<dbReference type="Gene3D" id="1.10.260.40">
    <property type="entry name" value="lambda repressor-like DNA-binding domains"/>
    <property type="match status" value="1"/>
</dbReference>
<dbReference type="RefSeq" id="WP_377263808.1">
    <property type="nucleotide sequence ID" value="NZ_JBHMAA010000023.1"/>
</dbReference>
<dbReference type="NCBIfam" id="TIGR02607">
    <property type="entry name" value="antidote_HigA"/>
    <property type="match status" value="1"/>
</dbReference>
<comment type="caution">
    <text evidence="3">The sequence shown here is derived from an EMBL/GenBank/DDBJ whole genome shotgun (WGS) entry which is preliminary data.</text>
</comment>
<evidence type="ECO:0000313" key="3">
    <source>
        <dbReference type="EMBL" id="MFB9950990.1"/>
    </source>
</evidence>
<sequence>MTLLGFAIHPGEILDEEFLKPLNLSAGALAKRLGVPRTRIERLVKEDTALTADTALRLSAFFGNTPEFWLNLQRSYDLIQASKTVDVSHIQPLPVPPVAA</sequence>
<evidence type="ECO:0000313" key="4">
    <source>
        <dbReference type="Proteomes" id="UP001589692"/>
    </source>
</evidence>
<dbReference type="SMART" id="SM00530">
    <property type="entry name" value="HTH_XRE"/>
    <property type="match status" value="1"/>
</dbReference>
<dbReference type="InterPro" id="IPR001387">
    <property type="entry name" value="Cro/C1-type_HTH"/>
</dbReference>
<protein>
    <submittedName>
        <fullName evidence="3">HigA family addiction module antitoxin</fullName>
    </submittedName>
</protein>
<dbReference type="SUPFAM" id="SSF47413">
    <property type="entry name" value="lambda repressor-like DNA-binding domains"/>
    <property type="match status" value="1"/>
</dbReference>
<dbReference type="InterPro" id="IPR013430">
    <property type="entry name" value="Toxin_antidote_HigA"/>
</dbReference>